<feature type="chain" id="PRO_5002219794" evidence="1">
    <location>
        <begin position="20"/>
        <end position="118"/>
    </location>
</feature>
<evidence type="ECO:0000256" key="1">
    <source>
        <dbReference type="SAM" id="SignalP"/>
    </source>
</evidence>
<proteinExistence type="evidence at transcript level"/>
<dbReference type="InterPro" id="IPR036084">
    <property type="entry name" value="Ser_inhib-like_sf"/>
</dbReference>
<reference evidence="2" key="1">
    <citation type="journal article" date="2015" name="PLoS ONE">
        <title>An Insight into the Sialome of the Lone Star Tick, Amblyomma americanum, with a Glimpse on Its Time Dependent Gene Expression.</title>
        <authorList>
            <person name="Karim S."/>
            <person name="Ribeiro J.M."/>
        </authorList>
    </citation>
    <scope>NUCLEOTIDE SEQUENCE</scope>
    <source>
        <tissue evidence="2">Salivary gland</tissue>
    </source>
</reference>
<evidence type="ECO:0000313" key="2">
    <source>
        <dbReference type="EMBL" id="JAG91927.1"/>
    </source>
</evidence>
<organism evidence="2">
    <name type="scientific">Amblyomma americanum</name>
    <name type="common">Lone star tick</name>
    <dbReference type="NCBI Taxonomy" id="6943"/>
    <lineage>
        <taxon>Eukaryota</taxon>
        <taxon>Metazoa</taxon>
        <taxon>Ecdysozoa</taxon>
        <taxon>Arthropoda</taxon>
        <taxon>Chelicerata</taxon>
        <taxon>Arachnida</taxon>
        <taxon>Acari</taxon>
        <taxon>Parasitiformes</taxon>
        <taxon>Ixodida</taxon>
        <taxon>Ixodoidea</taxon>
        <taxon>Ixodidae</taxon>
        <taxon>Amblyomminae</taxon>
        <taxon>Amblyomma</taxon>
    </lineage>
</organism>
<keyword evidence="1" id="KW-0732">Signal</keyword>
<dbReference type="EMBL" id="GBZX01000813">
    <property type="protein sequence ID" value="JAG91927.1"/>
    <property type="molecule type" value="mRNA"/>
</dbReference>
<name>A0A0C9SDB0_AMBAM</name>
<dbReference type="AlphaFoldDB" id="A0A0C9SDB0"/>
<feature type="signal peptide" evidence="1">
    <location>
        <begin position="1"/>
        <end position="19"/>
    </location>
</feature>
<protein>
    <submittedName>
        <fullName evidence="2">Putative tick til 22</fullName>
    </submittedName>
</protein>
<dbReference type="Gene3D" id="2.10.25.10">
    <property type="entry name" value="Laminin"/>
    <property type="match status" value="1"/>
</dbReference>
<sequence>MRTLLVVLAALFVLDVALARRPSKKICVPPSPGTPMRHPSCNIHPNQKRFGKPCCRKNEVLRWDGSRCGEDSCACLKRGGRPFICPLDLALACFCKDGFFRHSKSGLCVKKRQCGMFQ</sequence>
<accession>A0A0C9SDB0</accession>
<dbReference type="SUPFAM" id="SSF57567">
    <property type="entry name" value="Serine protease inhibitors"/>
    <property type="match status" value="1"/>
</dbReference>